<organism evidence="2 3">
    <name type="scientific">Haloferax mediterranei (strain ATCC 33500 / DSM 1411 / JCM 8866 / NBRC 14739 / NCIMB 2177 / R-4)</name>
    <name type="common">Halobacterium mediterranei</name>
    <dbReference type="NCBI Taxonomy" id="523841"/>
    <lineage>
        <taxon>Archaea</taxon>
        <taxon>Methanobacteriati</taxon>
        <taxon>Methanobacteriota</taxon>
        <taxon>Stenosarchaea group</taxon>
        <taxon>Halobacteria</taxon>
        <taxon>Halobacteriales</taxon>
        <taxon>Haloferacaceae</taxon>
        <taxon>Haloferax</taxon>
    </lineage>
</organism>
<reference evidence="2 3" key="1">
    <citation type="journal article" date="2014" name="PLoS Genet.">
        <title>Phylogenetically driven sequencing of extremely halophilic archaea reveals strategies for static and dynamic osmo-response.</title>
        <authorList>
            <person name="Becker E.A."/>
            <person name="Seitzer P.M."/>
            <person name="Tritt A."/>
            <person name="Larsen D."/>
            <person name="Krusor M."/>
            <person name="Yao A.I."/>
            <person name="Wu D."/>
            <person name="Madern D."/>
            <person name="Eisen J.A."/>
            <person name="Darling A.E."/>
            <person name="Facciotti M.T."/>
        </authorList>
    </citation>
    <scope>NUCLEOTIDE SEQUENCE [LARGE SCALE GENOMIC DNA]</scope>
    <source>
        <strain evidence="3">ATCC 33500 / DSM 1411 / JCM 8866 / NBRC 14739 / NCIMB 2177 / R-4</strain>
    </source>
</reference>
<dbReference type="EMBL" id="AOLO01000010">
    <property type="protein sequence ID" value="ELZ99791.1"/>
    <property type="molecule type" value="Genomic_DNA"/>
</dbReference>
<protein>
    <submittedName>
        <fullName evidence="2">Uncharacterized protein</fullName>
    </submittedName>
</protein>
<evidence type="ECO:0000256" key="1">
    <source>
        <dbReference type="SAM" id="MobiDB-lite"/>
    </source>
</evidence>
<evidence type="ECO:0000313" key="3">
    <source>
        <dbReference type="Proteomes" id="UP000011603"/>
    </source>
</evidence>
<feature type="compositionally biased region" description="Basic residues" evidence="1">
    <location>
        <begin position="13"/>
        <end position="22"/>
    </location>
</feature>
<proteinExistence type="predicted"/>
<evidence type="ECO:0000313" key="2">
    <source>
        <dbReference type="EMBL" id="ELZ99791.1"/>
    </source>
</evidence>
<feature type="compositionally biased region" description="Polar residues" evidence="1">
    <location>
        <begin position="1"/>
        <end position="11"/>
    </location>
</feature>
<feature type="region of interest" description="Disordered" evidence="1">
    <location>
        <begin position="1"/>
        <end position="73"/>
    </location>
</feature>
<dbReference type="AlphaFoldDB" id="M0ISF7"/>
<accession>M0ISF7</accession>
<dbReference type="PaxDb" id="523841-HFX_2138"/>
<feature type="compositionally biased region" description="Basic and acidic residues" evidence="1">
    <location>
        <begin position="24"/>
        <end position="61"/>
    </location>
</feature>
<sequence length="125" mass="13857">MKVSATVTGVNNRGKRLKRPKSKYAGDDKYVLRMDTREKIDQKPTSEQRAKLAEQDTRDDSETVATTPSGAYTGGYAYHELDDEGELVCGGHSEGHFVEMTRGEAKKSGKTPCGKCEWILDLQQS</sequence>
<gene>
    <name evidence="2" type="ORF">C439_12484</name>
</gene>
<dbReference type="Proteomes" id="UP000011603">
    <property type="component" value="Unassembled WGS sequence"/>
</dbReference>
<dbReference type="PATRIC" id="fig|523841.21.peg.2519"/>
<name>M0ISF7_HALMT</name>
<keyword evidence="3" id="KW-1185">Reference proteome</keyword>
<comment type="caution">
    <text evidence="2">The sequence shown here is derived from an EMBL/GenBank/DDBJ whole genome shotgun (WGS) entry which is preliminary data.</text>
</comment>